<dbReference type="AlphaFoldDB" id="K0SEP6"/>
<evidence type="ECO:0000313" key="3">
    <source>
        <dbReference type="Proteomes" id="UP000266841"/>
    </source>
</evidence>
<gene>
    <name evidence="2" type="ORF">THAOC_14664</name>
</gene>
<sequence length="76" mass="7708">APRLLGGGGGASQTRPSFVAGCLMCCNGAAVRVEWTGASLVDDGYAVIPGASPKYENDDKTSRPGAHTNATINSLK</sequence>
<comment type="caution">
    <text evidence="2">The sequence shown here is derived from an EMBL/GenBank/DDBJ whole genome shotgun (WGS) entry which is preliminary data.</text>
</comment>
<proteinExistence type="predicted"/>
<dbReference type="EMBL" id="AGNL01017091">
    <property type="protein sequence ID" value="EJK64588.1"/>
    <property type="molecule type" value="Genomic_DNA"/>
</dbReference>
<reference evidence="2 3" key="1">
    <citation type="journal article" date="2012" name="Genome Biol.">
        <title>Genome and low-iron response of an oceanic diatom adapted to chronic iron limitation.</title>
        <authorList>
            <person name="Lommer M."/>
            <person name="Specht M."/>
            <person name="Roy A.S."/>
            <person name="Kraemer L."/>
            <person name="Andreson R."/>
            <person name="Gutowska M.A."/>
            <person name="Wolf J."/>
            <person name="Bergner S.V."/>
            <person name="Schilhabel M.B."/>
            <person name="Klostermeier U.C."/>
            <person name="Beiko R.G."/>
            <person name="Rosenstiel P."/>
            <person name="Hippler M."/>
            <person name="Laroche J."/>
        </authorList>
    </citation>
    <scope>NUCLEOTIDE SEQUENCE [LARGE SCALE GENOMIC DNA]</scope>
    <source>
        <strain evidence="2 3">CCMP1005</strain>
    </source>
</reference>
<name>K0SEP6_THAOC</name>
<evidence type="ECO:0000313" key="2">
    <source>
        <dbReference type="EMBL" id="EJK64588.1"/>
    </source>
</evidence>
<dbReference type="Proteomes" id="UP000266841">
    <property type="component" value="Unassembled WGS sequence"/>
</dbReference>
<accession>K0SEP6</accession>
<evidence type="ECO:0000256" key="1">
    <source>
        <dbReference type="SAM" id="MobiDB-lite"/>
    </source>
</evidence>
<keyword evidence="3" id="KW-1185">Reference proteome</keyword>
<feature type="region of interest" description="Disordered" evidence="1">
    <location>
        <begin position="51"/>
        <end position="76"/>
    </location>
</feature>
<feature type="non-terminal residue" evidence="2">
    <location>
        <position position="1"/>
    </location>
</feature>
<protein>
    <submittedName>
        <fullName evidence="2">Uncharacterized protein</fullName>
    </submittedName>
</protein>
<organism evidence="2 3">
    <name type="scientific">Thalassiosira oceanica</name>
    <name type="common">Marine diatom</name>
    <dbReference type="NCBI Taxonomy" id="159749"/>
    <lineage>
        <taxon>Eukaryota</taxon>
        <taxon>Sar</taxon>
        <taxon>Stramenopiles</taxon>
        <taxon>Ochrophyta</taxon>
        <taxon>Bacillariophyta</taxon>
        <taxon>Coscinodiscophyceae</taxon>
        <taxon>Thalassiosirophycidae</taxon>
        <taxon>Thalassiosirales</taxon>
        <taxon>Thalassiosiraceae</taxon>
        <taxon>Thalassiosira</taxon>
    </lineage>
</organism>